<dbReference type="PANTHER" id="PTHR42305:SF1">
    <property type="entry name" value="MEMBRANE PROTEIN RV1733C-RELATED"/>
    <property type="match status" value="1"/>
</dbReference>
<feature type="region of interest" description="Disordered" evidence="1">
    <location>
        <begin position="47"/>
        <end position="67"/>
    </location>
</feature>
<evidence type="ECO:0000256" key="1">
    <source>
        <dbReference type="SAM" id="MobiDB-lite"/>
    </source>
</evidence>
<reference evidence="3 4" key="1">
    <citation type="submission" date="2020-08" db="EMBL/GenBank/DDBJ databases">
        <title>Whole genome shotgun sequence of Actinocatenispora thailandica NBRC 105041.</title>
        <authorList>
            <person name="Komaki H."/>
            <person name="Tamura T."/>
        </authorList>
    </citation>
    <scope>NUCLEOTIDE SEQUENCE [LARGE SCALE GENOMIC DNA]</scope>
    <source>
        <strain evidence="3 4">NBRC 105041</strain>
    </source>
</reference>
<sequence length="166" mass="17666">MLVGVAIGVLVGAQSAARAERAARQASAGTHPYRVVLLRTAPAAAPVSGQTSTVGDRTSAPARWRTPAGTRTGTVQVAAGTPAGARVTVWFDARGHQTTRPESRLGTVLDGIGSGLSVSVGTATAGALLVFGTRLLLDRRRLRDWDRGWQRVEPIWSRRPRRDHRT</sequence>
<keyword evidence="2" id="KW-0472">Membrane</keyword>
<name>A0A7R7DKR0_9ACTN</name>
<organism evidence="3 4">
    <name type="scientific">Actinocatenispora thailandica</name>
    <dbReference type="NCBI Taxonomy" id="227318"/>
    <lineage>
        <taxon>Bacteria</taxon>
        <taxon>Bacillati</taxon>
        <taxon>Actinomycetota</taxon>
        <taxon>Actinomycetes</taxon>
        <taxon>Micromonosporales</taxon>
        <taxon>Micromonosporaceae</taxon>
        <taxon>Actinocatenispora</taxon>
    </lineage>
</organism>
<keyword evidence="4" id="KW-1185">Reference proteome</keyword>
<dbReference type="KEGG" id="atl:Athai_09060"/>
<protein>
    <submittedName>
        <fullName evidence="3">Uncharacterized protein</fullName>
    </submittedName>
</protein>
<accession>A0A7R7DKR0</accession>
<feature type="transmembrane region" description="Helical" evidence="2">
    <location>
        <begin position="112"/>
        <end position="137"/>
    </location>
</feature>
<evidence type="ECO:0000313" key="4">
    <source>
        <dbReference type="Proteomes" id="UP000611640"/>
    </source>
</evidence>
<gene>
    <name evidence="3" type="ORF">Athai_09060</name>
</gene>
<evidence type="ECO:0000313" key="3">
    <source>
        <dbReference type="EMBL" id="BCJ33403.1"/>
    </source>
</evidence>
<dbReference type="PANTHER" id="PTHR42305">
    <property type="entry name" value="MEMBRANE PROTEIN RV1733C-RELATED"/>
    <property type="match status" value="1"/>
</dbReference>
<dbReference type="Proteomes" id="UP000611640">
    <property type="component" value="Chromosome"/>
</dbReference>
<keyword evidence="2" id="KW-0812">Transmembrane</keyword>
<evidence type="ECO:0000256" key="2">
    <source>
        <dbReference type="SAM" id="Phobius"/>
    </source>
</evidence>
<dbReference type="InterPro" id="IPR039708">
    <property type="entry name" value="MT1774/Rv1733c-like"/>
</dbReference>
<proteinExistence type="predicted"/>
<keyword evidence="2" id="KW-1133">Transmembrane helix</keyword>
<dbReference type="AlphaFoldDB" id="A0A7R7DKR0"/>
<dbReference type="EMBL" id="AP023355">
    <property type="protein sequence ID" value="BCJ33403.1"/>
    <property type="molecule type" value="Genomic_DNA"/>
</dbReference>